<dbReference type="Gene3D" id="3.40.50.150">
    <property type="entry name" value="Vaccinia Virus protein VP39"/>
    <property type="match status" value="1"/>
</dbReference>
<dbReference type="KEGG" id="ned:HUN01_03515"/>
<keyword evidence="1" id="KW-0808">Transferase</keyword>
<dbReference type="RefSeq" id="WP_181930100.1">
    <property type="nucleotide sequence ID" value="NZ_CP054698.1"/>
</dbReference>
<dbReference type="GO" id="GO:0032259">
    <property type="term" value="P:methylation"/>
    <property type="evidence" value="ECO:0007669"/>
    <property type="project" value="UniProtKB-KW"/>
</dbReference>
<dbReference type="SUPFAM" id="SSF53335">
    <property type="entry name" value="S-adenosyl-L-methionine-dependent methyltransferases"/>
    <property type="match status" value="1"/>
</dbReference>
<name>A0A7D7QED8_9NOSO</name>
<keyword evidence="1" id="KW-0489">Methyltransferase</keyword>
<evidence type="ECO:0000313" key="1">
    <source>
        <dbReference type="EMBL" id="QMS86682.1"/>
    </source>
</evidence>
<dbReference type="Pfam" id="PF13489">
    <property type="entry name" value="Methyltransf_23"/>
    <property type="match status" value="1"/>
</dbReference>
<proteinExistence type="predicted"/>
<sequence length="247" mass="28674">MEIRNLKKYYEDYLSLPFEEIQISYRRKKILEHLVTYKAQKICEIGCGLDPLFNYISSFESIHIVEPILEFYDNACVMAKSKSNVTVHLGKLEDNIASLSKEKFDYIVMSSLLHEVENPEELLRSVHQISSANTVIHVNVPNAKSFHRILAYEMGLISNIFEKSATQNKMQQFKTFDLENLKSFVISHGFSVIESGSYFVKPFTHEQMQKMYTQNILTKEILNGLYLMVKYMPEMGSEIFVNIKANK</sequence>
<dbReference type="InterPro" id="IPR029063">
    <property type="entry name" value="SAM-dependent_MTases_sf"/>
</dbReference>
<protein>
    <submittedName>
        <fullName evidence="1">Methyltransferase domain-containing protein</fullName>
    </submittedName>
</protein>
<organism evidence="1 2">
    <name type="scientific">Nostoc edaphicum CCNP1411</name>
    <dbReference type="NCBI Taxonomy" id="1472755"/>
    <lineage>
        <taxon>Bacteria</taxon>
        <taxon>Bacillati</taxon>
        <taxon>Cyanobacteriota</taxon>
        <taxon>Cyanophyceae</taxon>
        <taxon>Nostocales</taxon>
        <taxon>Nostocaceae</taxon>
        <taxon>Nostoc</taxon>
    </lineage>
</organism>
<dbReference type="Proteomes" id="UP000514713">
    <property type="component" value="Chromosome"/>
</dbReference>
<dbReference type="AlphaFoldDB" id="A0A7D7QED8"/>
<gene>
    <name evidence="1" type="ORF">HUN01_03515</name>
</gene>
<evidence type="ECO:0000313" key="2">
    <source>
        <dbReference type="Proteomes" id="UP000514713"/>
    </source>
</evidence>
<keyword evidence="2" id="KW-1185">Reference proteome</keyword>
<dbReference type="GO" id="GO:0008168">
    <property type="term" value="F:methyltransferase activity"/>
    <property type="evidence" value="ECO:0007669"/>
    <property type="project" value="UniProtKB-KW"/>
</dbReference>
<reference evidence="2" key="1">
    <citation type="submission" date="2020-06" db="EMBL/GenBank/DDBJ databases">
        <title>Nostoc edaphicum CCNP1411 genome.</title>
        <authorList>
            <person name="Fidor A."/>
            <person name="Grabski M."/>
            <person name="Gawor J."/>
            <person name="Gromadka R."/>
            <person name="Wegrzyn G."/>
            <person name="Mazur-Marzec H."/>
        </authorList>
    </citation>
    <scope>NUCLEOTIDE SEQUENCE [LARGE SCALE GENOMIC DNA]</scope>
    <source>
        <strain evidence="2">CCNP1411</strain>
    </source>
</reference>
<accession>A0A7D7QED8</accession>
<dbReference type="EMBL" id="CP054698">
    <property type="protein sequence ID" value="QMS86682.1"/>
    <property type="molecule type" value="Genomic_DNA"/>
</dbReference>